<evidence type="ECO:0000313" key="2">
    <source>
        <dbReference type="Proteomes" id="UP000019376"/>
    </source>
</evidence>
<dbReference type="AlphaFoldDB" id="S7ZEY9"/>
<dbReference type="HOGENOM" id="CLU_1555776_0_0_1"/>
<dbReference type="Proteomes" id="UP000019376">
    <property type="component" value="Unassembled WGS sequence"/>
</dbReference>
<gene>
    <name evidence="1" type="ORF">PDE_02194</name>
</gene>
<accession>S7ZEY9</accession>
<organism evidence="1 2">
    <name type="scientific">Penicillium oxalicum (strain 114-2 / CGMCC 5302)</name>
    <name type="common">Penicillium decumbens</name>
    <dbReference type="NCBI Taxonomy" id="933388"/>
    <lineage>
        <taxon>Eukaryota</taxon>
        <taxon>Fungi</taxon>
        <taxon>Dikarya</taxon>
        <taxon>Ascomycota</taxon>
        <taxon>Pezizomycotina</taxon>
        <taxon>Eurotiomycetes</taxon>
        <taxon>Eurotiomycetidae</taxon>
        <taxon>Eurotiales</taxon>
        <taxon>Aspergillaceae</taxon>
        <taxon>Penicillium</taxon>
    </lineage>
</organism>
<sequence length="172" mass="19566">MNAHSQVHWTFYRDLESSLSLTPASAQSTSIPTAEDGWRLWHITREEGEQTSPGDEDESTAIRMIISFCDSSWVKTWLIYARCLAELPYWSVRRSDWAAKRGESKRIRGPAVSNLVGVPMRRRMGGTSLPLDNLSRGHSSVHLAVHCNDKLSEAQELVKLHMYRLPDQTSNR</sequence>
<name>S7ZEY9_PENO1</name>
<protein>
    <submittedName>
        <fullName evidence="1">Uncharacterized protein</fullName>
    </submittedName>
</protein>
<proteinExistence type="predicted"/>
<dbReference type="EMBL" id="KB644410">
    <property type="protein sequence ID" value="EPS27251.1"/>
    <property type="molecule type" value="Genomic_DNA"/>
</dbReference>
<keyword evidence="2" id="KW-1185">Reference proteome</keyword>
<reference evidence="1 2" key="1">
    <citation type="journal article" date="2013" name="PLoS ONE">
        <title>Genomic and secretomic analyses reveal unique features of the lignocellulolytic enzyme system of Penicillium decumbens.</title>
        <authorList>
            <person name="Liu G."/>
            <person name="Zhang L."/>
            <person name="Wei X."/>
            <person name="Zou G."/>
            <person name="Qin Y."/>
            <person name="Ma L."/>
            <person name="Li J."/>
            <person name="Zheng H."/>
            <person name="Wang S."/>
            <person name="Wang C."/>
            <person name="Xun L."/>
            <person name="Zhao G.-P."/>
            <person name="Zhou Z."/>
            <person name="Qu Y."/>
        </authorList>
    </citation>
    <scope>NUCLEOTIDE SEQUENCE [LARGE SCALE GENOMIC DNA]</scope>
    <source>
        <strain evidence="2">114-2 / CGMCC 5302</strain>
    </source>
</reference>
<evidence type="ECO:0000313" key="1">
    <source>
        <dbReference type="EMBL" id="EPS27251.1"/>
    </source>
</evidence>